<dbReference type="EMBL" id="CAXITT010000003">
    <property type="protein sequence ID" value="CAL1526283.1"/>
    <property type="molecule type" value="Genomic_DNA"/>
</dbReference>
<dbReference type="Proteomes" id="UP001497497">
    <property type="component" value="Unassembled WGS sequence"/>
</dbReference>
<proteinExistence type="predicted"/>
<reference evidence="1 2" key="1">
    <citation type="submission" date="2024-04" db="EMBL/GenBank/DDBJ databases">
        <authorList>
            <consortium name="Genoscope - CEA"/>
            <person name="William W."/>
        </authorList>
    </citation>
    <scope>NUCLEOTIDE SEQUENCE [LARGE SCALE GENOMIC DNA]</scope>
</reference>
<sequence>LQQLCNEWKAKPKEEQEFDAFFRAVSAAANSTGTRLKTRVQILNKQDDGDTVSLFVFGEEEEDLANEAAQSNGIIDYDKVKKHHFPIEKSSHHSGNNSIVSN</sequence>
<evidence type="ECO:0000313" key="2">
    <source>
        <dbReference type="Proteomes" id="UP001497497"/>
    </source>
</evidence>
<comment type="caution">
    <text evidence="1">The sequence shown here is derived from an EMBL/GenBank/DDBJ whole genome shotgun (WGS) entry which is preliminary data.</text>
</comment>
<feature type="non-terminal residue" evidence="1">
    <location>
        <position position="1"/>
    </location>
</feature>
<protein>
    <submittedName>
        <fullName evidence="1">Uncharacterized protein</fullName>
    </submittedName>
</protein>
<name>A0AAV2GY51_LYMST</name>
<organism evidence="1 2">
    <name type="scientific">Lymnaea stagnalis</name>
    <name type="common">Great pond snail</name>
    <name type="synonym">Helix stagnalis</name>
    <dbReference type="NCBI Taxonomy" id="6523"/>
    <lineage>
        <taxon>Eukaryota</taxon>
        <taxon>Metazoa</taxon>
        <taxon>Spiralia</taxon>
        <taxon>Lophotrochozoa</taxon>
        <taxon>Mollusca</taxon>
        <taxon>Gastropoda</taxon>
        <taxon>Heterobranchia</taxon>
        <taxon>Euthyneura</taxon>
        <taxon>Panpulmonata</taxon>
        <taxon>Hygrophila</taxon>
        <taxon>Lymnaeoidea</taxon>
        <taxon>Lymnaeidae</taxon>
        <taxon>Lymnaea</taxon>
    </lineage>
</organism>
<feature type="non-terminal residue" evidence="1">
    <location>
        <position position="102"/>
    </location>
</feature>
<accession>A0AAV2GY51</accession>
<evidence type="ECO:0000313" key="1">
    <source>
        <dbReference type="EMBL" id="CAL1526283.1"/>
    </source>
</evidence>
<dbReference type="AlphaFoldDB" id="A0AAV2GY51"/>
<gene>
    <name evidence="1" type="ORF">GSLYS_00000460001</name>
</gene>
<keyword evidence="2" id="KW-1185">Reference proteome</keyword>